<dbReference type="GO" id="GO:0003700">
    <property type="term" value="F:DNA-binding transcription factor activity"/>
    <property type="evidence" value="ECO:0007669"/>
    <property type="project" value="InterPro"/>
</dbReference>
<proteinExistence type="predicted"/>
<keyword evidence="6" id="KW-1185">Reference proteome</keyword>
<evidence type="ECO:0000313" key="6">
    <source>
        <dbReference type="Proteomes" id="UP000254978"/>
    </source>
</evidence>
<dbReference type="PROSITE" id="PS51000">
    <property type="entry name" value="HTH_DEOR_2"/>
    <property type="match status" value="1"/>
</dbReference>
<dbReference type="InterPro" id="IPR037171">
    <property type="entry name" value="NagB/RpiA_transferase-like"/>
</dbReference>
<sequence>MSSPGQNGKAAARQEERHREITDAVMAAGSVAIEDLARMFDVSVMTIHRDLDRLEAQNVLRKARGVATALPSSTVESNDAYRRGQQRAEKRALAATAAEFVHPGDTIMLDDSTTVLPLLDLLGAKAPLTVASNNLSVVNALVDTEDVEVVLIGGEYRSWCNSFMGQMTLDAIAALHADVLIMSTSAVTGAACYHQRQDTISVKRALMAAAETRVLLVDHTKFERRALFKLCALADFDHVVVDSAIPEATLEALCQHHSSVTVAPPR</sequence>
<dbReference type="InterPro" id="IPR050313">
    <property type="entry name" value="Carb_Metab_HTH_regulators"/>
</dbReference>
<evidence type="ECO:0000256" key="1">
    <source>
        <dbReference type="ARBA" id="ARBA00023015"/>
    </source>
</evidence>
<dbReference type="Gene3D" id="1.10.10.10">
    <property type="entry name" value="Winged helix-like DNA-binding domain superfamily/Winged helix DNA-binding domain"/>
    <property type="match status" value="1"/>
</dbReference>
<keyword evidence="3" id="KW-0804">Transcription</keyword>
<dbReference type="RefSeq" id="WP_068916752.1">
    <property type="nucleotide sequence ID" value="NZ_AP022600.1"/>
</dbReference>
<dbReference type="Proteomes" id="UP000254978">
    <property type="component" value="Unassembled WGS sequence"/>
</dbReference>
<dbReference type="SUPFAM" id="SSF46785">
    <property type="entry name" value="Winged helix' DNA-binding domain"/>
    <property type="match status" value="1"/>
</dbReference>
<accession>A0A378T7K3</accession>
<gene>
    <name evidence="5" type="primary">glpR_1</name>
    <name evidence="5" type="ORF">NCTC10821_00252</name>
</gene>
<evidence type="ECO:0000313" key="5">
    <source>
        <dbReference type="EMBL" id="STZ56759.1"/>
    </source>
</evidence>
<evidence type="ECO:0000256" key="3">
    <source>
        <dbReference type="ARBA" id="ARBA00023163"/>
    </source>
</evidence>
<evidence type="ECO:0000259" key="4">
    <source>
        <dbReference type="PROSITE" id="PS51000"/>
    </source>
</evidence>
<dbReference type="Gene3D" id="3.40.50.1360">
    <property type="match status" value="1"/>
</dbReference>
<organism evidence="5 6">
    <name type="scientific">Mycolicibacterium tokaiense</name>
    <dbReference type="NCBI Taxonomy" id="39695"/>
    <lineage>
        <taxon>Bacteria</taxon>
        <taxon>Bacillati</taxon>
        <taxon>Actinomycetota</taxon>
        <taxon>Actinomycetes</taxon>
        <taxon>Mycobacteriales</taxon>
        <taxon>Mycobacteriaceae</taxon>
        <taxon>Mycolicibacterium</taxon>
    </lineage>
</organism>
<dbReference type="GO" id="GO:0003677">
    <property type="term" value="F:DNA binding"/>
    <property type="evidence" value="ECO:0007669"/>
    <property type="project" value="UniProtKB-KW"/>
</dbReference>
<dbReference type="InterPro" id="IPR014036">
    <property type="entry name" value="DeoR-like_C"/>
</dbReference>
<feature type="domain" description="HTH deoR-type" evidence="4">
    <location>
        <begin position="14"/>
        <end position="69"/>
    </location>
</feature>
<dbReference type="InterPro" id="IPR036390">
    <property type="entry name" value="WH_DNA-bd_sf"/>
</dbReference>
<protein>
    <submittedName>
        <fullName evidence="5">Transcriptional regulator of sugar metabolism</fullName>
    </submittedName>
</protein>
<name>A0A378T7K3_9MYCO</name>
<dbReference type="SMART" id="SM01134">
    <property type="entry name" value="DeoRC"/>
    <property type="match status" value="1"/>
</dbReference>
<dbReference type="PRINTS" id="PR00037">
    <property type="entry name" value="HTHLACR"/>
</dbReference>
<evidence type="ECO:0000256" key="2">
    <source>
        <dbReference type="ARBA" id="ARBA00023125"/>
    </source>
</evidence>
<dbReference type="PANTHER" id="PTHR30363:SF44">
    <property type="entry name" value="AGA OPERON TRANSCRIPTIONAL REPRESSOR-RELATED"/>
    <property type="match status" value="1"/>
</dbReference>
<keyword evidence="1" id="KW-0805">Transcription regulation</keyword>
<dbReference type="Pfam" id="PF08220">
    <property type="entry name" value="HTH_DeoR"/>
    <property type="match status" value="1"/>
</dbReference>
<dbReference type="PANTHER" id="PTHR30363">
    <property type="entry name" value="HTH-TYPE TRANSCRIPTIONAL REGULATOR SRLR-RELATED"/>
    <property type="match status" value="1"/>
</dbReference>
<dbReference type="SUPFAM" id="SSF100950">
    <property type="entry name" value="NagB/RpiA/CoA transferase-like"/>
    <property type="match status" value="1"/>
</dbReference>
<dbReference type="PROSITE" id="PS00894">
    <property type="entry name" value="HTH_DEOR_1"/>
    <property type="match status" value="1"/>
</dbReference>
<dbReference type="InterPro" id="IPR018356">
    <property type="entry name" value="Tscrpt_reg_HTH_DeoR_CS"/>
</dbReference>
<dbReference type="OrthoDB" id="7688673at2"/>
<dbReference type="SMART" id="SM00420">
    <property type="entry name" value="HTH_DEOR"/>
    <property type="match status" value="1"/>
</dbReference>
<dbReference type="Pfam" id="PF00455">
    <property type="entry name" value="DeoRC"/>
    <property type="match status" value="1"/>
</dbReference>
<dbReference type="EMBL" id="UGQT01000001">
    <property type="protein sequence ID" value="STZ56759.1"/>
    <property type="molecule type" value="Genomic_DNA"/>
</dbReference>
<reference evidence="5 6" key="1">
    <citation type="submission" date="2018-06" db="EMBL/GenBank/DDBJ databases">
        <authorList>
            <consortium name="Pathogen Informatics"/>
            <person name="Doyle S."/>
        </authorList>
    </citation>
    <scope>NUCLEOTIDE SEQUENCE [LARGE SCALE GENOMIC DNA]</scope>
    <source>
        <strain evidence="5 6">NCTC10821</strain>
    </source>
</reference>
<keyword evidence="2" id="KW-0238">DNA-binding</keyword>
<dbReference type="AlphaFoldDB" id="A0A378T7K3"/>
<dbReference type="InterPro" id="IPR001034">
    <property type="entry name" value="DeoR_HTH"/>
</dbReference>
<dbReference type="InterPro" id="IPR036388">
    <property type="entry name" value="WH-like_DNA-bd_sf"/>
</dbReference>